<dbReference type="Proteomes" id="UP000267027">
    <property type="component" value="Unassembled WGS sequence"/>
</dbReference>
<dbReference type="EMBL" id="UYYA01004701">
    <property type="protein sequence ID" value="VDM63055.1"/>
    <property type="molecule type" value="Genomic_DNA"/>
</dbReference>
<dbReference type="AlphaFoldDB" id="A0A0R3PYH0"/>
<proteinExistence type="predicted"/>
<protein>
    <submittedName>
        <fullName evidence="1 3">Uncharacterized protein</fullName>
    </submittedName>
</protein>
<evidence type="ECO:0000313" key="2">
    <source>
        <dbReference type="Proteomes" id="UP000267027"/>
    </source>
</evidence>
<evidence type="ECO:0000313" key="3">
    <source>
        <dbReference type="WBParaSite" id="ACOC_0001146901-mRNA-1"/>
    </source>
</evidence>
<name>A0A0R3PYH0_ANGCS</name>
<keyword evidence="2" id="KW-1185">Reference proteome</keyword>
<reference evidence="1 2" key="2">
    <citation type="submission" date="2018-11" db="EMBL/GenBank/DDBJ databases">
        <authorList>
            <consortium name="Pathogen Informatics"/>
        </authorList>
    </citation>
    <scope>NUCLEOTIDE SEQUENCE [LARGE SCALE GENOMIC DNA]</scope>
    <source>
        <strain evidence="1 2">Costa Rica</strain>
    </source>
</reference>
<gene>
    <name evidence="1" type="ORF">ACOC_LOCUS11470</name>
</gene>
<organism evidence="3">
    <name type="scientific">Angiostrongylus costaricensis</name>
    <name type="common">Nematode worm</name>
    <dbReference type="NCBI Taxonomy" id="334426"/>
    <lineage>
        <taxon>Eukaryota</taxon>
        <taxon>Metazoa</taxon>
        <taxon>Ecdysozoa</taxon>
        <taxon>Nematoda</taxon>
        <taxon>Chromadorea</taxon>
        <taxon>Rhabditida</taxon>
        <taxon>Rhabditina</taxon>
        <taxon>Rhabditomorpha</taxon>
        <taxon>Strongyloidea</taxon>
        <taxon>Metastrongylidae</taxon>
        <taxon>Angiostrongylus</taxon>
    </lineage>
</organism>
<accession>A0A0R3PYH0</accession>
<evidence type="ECO:0000313" key="1">
    <source>
        <dbReference type="EMBL" id="VDM63055.1"/>
    </source>
</evidence>
<dbReference type="WBParaSite" id="ACOC_0001146901-mRNA-1">
    <property type="protein sequence ID" value="ACOC_0001146901-mRNA-1"/>
    <property type="gene ID" value="ACOC_0001146901"/>
</dbReference>
<sequence>MDTCAARNHEQFKQKNTFHSFPCIAVVVHNGGLLRTLERGEHMLLAVKRLQVRIQLINYSPARNITAEEGEVAETSAIDQ</sequence>
<reference evidence="3" key="1">
    <citation type="submission" date="2017-02" db="UniProtKB">
        <authorList>
            <consortium name="WormBaseParasite"/>
        </authorList>
    </citation>
    <scope>IDENTIFICATION</scope>
</reference>